<comment type="similarity">
    <text evidence="1">Belongs to the 'GDXG' lipolytic enzyme family.</text>
</comment>
<dbReference type="InterPro" id="IPR049492">
    <property type="entry name" value="BD-FAE-like_dom"/>
</dbReference>
<dbReference type="InterPro" id="IPR029058">
    <property type="entry name" value="AB_hydrolase_fold"/>
</dbReference>
<evidence type="ECO:0000259" key="4">
    <source>
        <dbReference type="Pfam" id="PF20434"/>
    </source>
</evidence>
<dbReference type="PANTHER" id="PTHR48081">
    <property type="entry name" value="AB HYDROLASE SUPERFAMILY PROTEIN C4A8.06C"/>
    <property type="match status" value="1"/>
</dbReference>
<dbReference type="EMBL" id="CP037920">
    <property type="protein sequence ID" value="QDT97788.1"/>
    <property type="molecule type" value="Genomic_DNA"/>
</dbReference>
<dbReference type="KEGG" id="gaw:V144x_32700"/>
<dbReference type="EC" id="3.1.1.1" evidence="5"/>
<dbReference type="GO" id="GO:0004806">
    <property type="term" value="F:triacylglycerol lipase activity"/>
    <property type="evidence" value="ECO:0007669"/>
    <property type="project" value="TreeGrafter"/>
</dbReference>
<dbReference type="PANTHER" id="PTHR48081:SF30">
    <property type="entry name" value="ACETYL-HYDROLASE LIPR-RELATED"/>
    <property type="match status" value="1"/>
</dbReference>
<dbReference type="SUPFAM" id="SSF53474">
    <property type="entry name" value="alpha/beta-Hydrolases"/>
    <property type="match status" value="1"/>
</dbReference>
<dbReference type="RefSeq" id="WP_144986084.1">
    <property type="nucleotide sequence ID" value="NZ_CP037920.1"/>
</dbReference>
<gene>
    <name evidence="5" type="primary">nlhH_4</name>
    <name evidence="5" type="ORF">V144x_32700</name>
</gene>
<evidence type="ECO:0000313" key="5">
    <source>
        <dbReference type="EMBL" id="QDT97788.1"/>
    </source>
</evidence>
<proteinExistence type="inferred from homology"/>
<dbReference type="Gene3D" id="3.40.50.1820">
    <property type="entry name" value="alpha/beta hydrolase"/>
    <property type="match status" value="1"/>
</dbReference>
<organism evidence="5 6">
    <name type="scientific">Gimesia aquarii</name>
    <dbReference type="NCBI Taxonomy" id="2527964"/>
    <lineage>
        <taxon>Bacteria</taxon>
        <taxon>Pseudomonadati</taxon>
        <taxon>Planctomycetota</taxon>
        <taxon>Planctomycetia</taxon>
        <taxon>Planctomycetales</taxon>
        <taxon>Planctomycetaceae</taxon>
        <taxon>Gimesia</taxon>
    </lineage>
</organism>
<evidence type="ECO:0000313" key="6">
    <source>
        <dbReference type="Proteomes" id="UP000318704"/>
    </source>
</evidence>
<protein>
    <submittedName>
        <fullName evidence="5">Carboxylesterase NlhH</fullName>
        <ecNumber evidence="5">3.1.1.1</ecNumber>
    </submittedName>
</protein>
<dbReference type="Pfam" id="PF20434">
    <property type="entry name" value="BD-FAE"/>
    <property type="match status" value="1"/>
</dbReference>
<reference evidence="5 6" key="1">
    <citation type="submission" date="2019-03" db="EMBL/GenBank/DDBJ databases">
        <title>Deep-cultivation of Planctomycetes and their phenomic and genomic characterization uncovers novel biology.</title>
        <authorList>
            <person name="Wiegand S."/>
            <person name="Jogler M."/>
            <person name="Boedeker C."/>
            <person name="Pinto D."/>
            <person name="Vollmers J."/>
            <person name="Rivas-Marin E."/>
            <person name="Kohn T."/>
            <person name="Peeters S.H."/>
            <person name="Heuer A."/>
            <person name="Rast P."/>
            <person name="Oberbeckmann S."/>
            <person name="Bunk B."/>
            <person name="Jeske O."/>
            <person name="Meyerdierks A."/>
            <person name="Storesund J.E."/>
            <person name="Kallscheuer N."/>
            <person name="Luecker S."/>
            <person name="Lage O.M."/>
            <person name="Pohl T."/>
            <person name="Merkel B.J."/>
            <person name="Hornburger P."/>
            <person name="Mueller R.-W."/>
            <person name="Bruemmer F."/>
            <person name="Labrenz M."/>
            <person name="Spormann A.M."/>
            <person name="Op den Camp H."/>
            <person name="Overmann J."/>
            <person name="Amann R."/>
            <person name="Jetten M.S.M."/>
            <person name="Mascher T."/>
            <person name="Medema M.H."/>
            <person name="Devos D.P."/>
            <person name="Kaster A.-K."/>
            <person name="Ovreas L."/>
            <person name="Rohde M."/>
            <person name="Galperin M.Y."/>
            <person name="Jogler C."/>
        </authorList>
    </citation>
    <scope>NUCLEOTIDE SEQUENCE [LARGE SCALE GENOMIC DNA]</scope>
    <source>
        <strain evidence="5 6">V144</strain>
    </source>
</reference>
<feature type="chain" id="PRO_5022171114" evidence="3">
    <location>
        <begin position="22"/>
        <end position="305"/>
    </location>
</feature>
<accession>A0A517VXS3</accession>
<name>A0A517VXS3_9PLAN</name>
<feature type="signal peptide" evidence="3">
    <location>
        <begin position="1"/>
        <end position="21"/>
    </location>
</feature>
<dbReference type="AlphaFoldDB" id="A0A517VXS3"/>
<sequence length="305" mass="33354" precursor="true">MLRVLFSIMLTCSLVTSIAIAADKKGAPKPTYADVSYGPYKMNKLDFWEAKGKGPRPLLVYIHGGGWIGGDKSRLPGKIQTYLDKGISYAAVNYRLTGEAPLPAPVHDAARAIQFLRSKAKEWNINKQKIALTGGSAGACTSMWLLLHDDLADPKAKDPVLRESTRVTAAAVGGGQTSIDPKVIEPWLGPNVLKHAMIHRAVGGKSMEDVMDNYKKHEALYKEFSPYNHLTADDPPLLMTYGNNMKLPSENAGHGIHHPVYGVKMKEKADKAGTECHLLIPGVSTSKQYKNANEFLMDKLLSKDS</sequence>
<evidence type="ECO:0000256" key="1">
    <source>
        <dbReference type="ARBA" id="ARBA00010515"/>
    </source>
</evidence>
<keyword evidence="2 5" id="KW-0378">Hydrolase</keyword>
<evidence type="ECO:0000256" key="2">
    <source>
        <dbReference type="ARBA" id="ARBA00022801"/>
    </source>
</evidence>
<keyword evidence="3" id="KW-0732">Signal</keyword>
<evidence type="ECO:0000256" key="3">
    <source>
        <dbReference type="SAM" id="SignalP"/>
    </source>
</evidence>
<dbReference type="Proteomes" id="UP000318704">
    <property type="component" value="Chromosome"/>
</dbReference>
<dbReference type="GO" id="GO:0106435">
    <property type="term" value="F:carboxylesterase activity"/>
    <property type="evidence" value="ECO:0007669"/>
    <property type="project" value="UniProtKB-EC"/>
</dbReference>
<feature type="domain" description="BD-FAE-like" evidence="4">
    <location>
        <begin position="49"/>
        <end position="244"/>
    </location>
</feature>
<dbReference type="InterPro" id="IPR050300">
    <property type="entry name" value="GDXG_lipolytic_enzyme"/>
</dbReference>